<sequence>MSNNIAISKIAKLLRMPDESRLVDLFEKMGKITGKKNVAEKIYEENQSIVGQRLRELGIGEDKADSQYVEMELLRKTREADEGLHNFLGNPDYGSQDGCKKLIEVIKEAKLGREEGFFLKEAKMRDFLFLNPPQNTVKALGYKSVKEAMEKESVYHIFAALRFAENERWLNNFFFRPYNDLLADSFETREIRVEVLPEKWRKIGAEYAGKKLHHISHLKEAGIVFIIPAAQDGYPGQSLENFTLIFHYLYEVEFYSRVFRKYAGSSDFGRKIVDLLAANVSSLPLPKEGVSWRIIPRYLAKLNESDPRLFEPHINSEPLHWLKAESDIDRLAEKNPKIGLSFWRGIDDFVGEIFHAGKKGDNLVSFDLIDNLIFLSRGGIGKYLYHQQEALWNKIFIEFAGLEKMEEILTEKLDKGWIELK</sequence>
<organism evidence="1 2">
    <name type="scientific">Candidatus Portnoybacteria bacterium CG09_land_8_20_14_0_10_44_13</name>
    <dbReference type="NCBI Taxonomy" id="1974811"/>
    <lineage>
        <taxon>Bacteria</taxon>
        <taxon>Candidatus Portnoyibacteriota</taxon>
    </lineage>
</organism>
<name>A0A2H0WW63_9BACT</name>
<evidence type="ECO:0000313" key="1">
    <source>
        <dbReference type="EMBL" id="PIS16149.1"/>
    </source>
</evidence>
<dbReference type="Proteomes" id="UP000229080">
    <property type="component" value="Unassembled WGS sequence"/>
</dbReference>
<proteinExistence type="predicted"/>
<gene>
    <name evidence="1" type="ORF">COT61_05445</name>
</gene>
<reference evidence="2" key="1">
    <citation type="submission" date="2017-09" db="EMBL/GenBank/DDBJ databases">
        <title>Depth-based differentiation of microbial function through sediment-hosted aquifers and enrichment of novel symbionts in the deep terrestrial subsurface.</title>
        <authorList>
            <person name="Probst A.J."/>
            <person name="Ladd B."/>
            <person name="Jarett J.K."/>
            <person name="Geller-Mcgrath D.E."/>
            <person name="Sieber C.M.K."/>
            <person name="Emerson J.B."/>
            <person name="Anantharaman K."/>
            <person name="Thomas B.C."/>
            <person name="Malmstrom R."/>
            <person name="Stieglmeier M."/>
            <person name="Klingl A."/>
            <person name="Woyke T."/>
            <person name="Ryan C.M."/>
            <person name="Banfield J.F."/>
        </authorList>
    </citation>
    <scope>NUCLEOTIDE SEQUENCE [LARGE SCALE GENOMIC DNA]</scope>
</reference>
<evidence type="ECO:0000313" key="2">
    <source>
        <dbReference type="Proteomes" id="UP000229080"/>
    </source>
</evidence>
<dbReference type="AlphaFoldDB" id="A0A2H0WW63"/>
<protein>
    <submittedName>
        <fullName evidence="1">Uncharacterized protein</fullName>
    </submittedName>
</protein>
<accession>A0A2H0WW63</accession>
<dbReference type="EMBL" id="PEZF01000190">
    <property type="protein sequence ID" value="PIS16149.1"/>
    <property type="molecule type" value="Genomic_DNA"/>
</dbReference>
<comment type="caution">
    <text evidence="1">The sequence shown here is derived from an EMBL/GenBank/DDBJ whole genome shotgun (WGS) entry which is preliminary data.</text>
</comment>